<organism evidence="2 3">
    <name type="scientific">Prorocentrum cordatum</name>
    <dbReference type="NCBI Taxonomy" id="2364126"/>
    <lineage>
        <taxon>Eukaryota</taxon>
        <taxon>Sar</taxon>
        <taxon>Alveolata</taxon>
        <taxon>Dinophyceae</taxon>
        <taxon>Prorocentrales</taxon>
        <taxon>Prorocentraceae</taxon>
        <taxon>Prorocentrum</taxon>
    </lineage>
</organism>
<feature type="compositionally biased region" description="Polar residues" evidence="1">
    <location>
        <begin position="296"/>
        <end position="310"/>
    </location>
</feature>
<keyword evidence="3" id="KW-1185">Reference proteome</keyword>
<dbReference type="Proteomes" id="UP001189429">
    <property type="component" value="Unassembled WGS sequence"/>
</dbReference>
<comment type="caution">
    <text evidence="2">The sequence shown here is derived from an EMBL/GenBank/DDBJ whole genome shotgun (WGS) entry which is preliminary data.</text>
</comment>
<name>A0ABN9X331_9DINO</name>
<gene>
    <name evidence="2" type="ORF">PCOR1329_LOCUS71759</name>
</gene>
<evidence type="ECO:0000313" key="3">
    <source>
        <dbReference type="Proteomes" id="UP001189429"/>
    </source>
</evidence>
<accession>A0ABN9X331</accession>
<reference evidence="2" key="1">
    <citation type="submission" date="2023-10" db="EMBL/GenBank/DDBJ databases">
        <authorList>
            <person name="Chen Y."/>
            <person name="Shah S."/>
            <person name="Dougan E. K."/>
            <person name="Thang M."/>
            <person name="Chan C."/>
        </authorList>
    </citation>
    <scope>NUCLEOTIDE SEQUENCE [LARGE SCALE GENOMIC DNA]</scope>
</reference>
<proteinExistence type="predicted"/>
<sequence>MKSFAGAEHLEATLDDGDVGCELCMSFAFDEMSEVMFKAAVDILYSGQMDALFEDGSVPSAVAEQPPPGSKDLRIVESMSVGHELYTKVRALTASDATKEFGKPPKTLQIKGTQIARRPRCVIVYPFIPTPERKLKYPTLKIFHQNSRGSQRNHCNNGAKQLFDGQAELLRGATGSSDSSACSSEDGSAFTFNFGFQSSIPTFAAIKDRRDSLNEKAKRRRGRISSGLVDGDEDGDSDDQHGDGPGGGPGHGHAASGASVEMLTDDGPERAPLPGQAALGAVCDVSGRTPSKRPPSVSSTPSLAQRSSKTPKPGSDDDLINPHTCGTVDYWVFGLRFDRAFNDFKNGRAENQAKILRGKVTGIERKSLGIHMDLYSKAKKFSPSTCKSETDEGLRKHWAELKKAGATLTTVALKGLANRYIDSIWKVISDPDTSIDKRKLYLQKLLSATAPWANLGDQSNASLDPCSVTLIKAAENDSEVADIFMDWVFSRALSDWLGAGSAAAENVLLSSSLTPDTTLDIFDGIDSIRSEAARTQGEQSVARIAGQALLPSCGGYWQKKIDWATTRTEAIKEHGGKLQTPHAKLIEIVVNVPPTRANGEFMLEVAKEISYWDARVYDGVSDDVKHTLLEKAVKSCAMLMNAGGVASAASPSQELQETPAVILHVFKAELARRLRDALHDCRARELPDDIREQCYKLFQIVVRGVIEDTRFGFMQQTDGAFYDTLETLAPHVPGNLSETCYKALSEAMDPPAEATPVDASTLERLAKELVRALQKQKQHMKAALLDEIKPSASTSVTEKMDHAKELAAHVGTSIVEKVRAALTDQMSGLNGAMVATPGFTESDEKAPAATSLDEVLNICTSTGLNDVSFGPWWTQCEDIDAKTDELAAKPGEFGVKVEAHHITEIETLVKGVRGFLLSAELCDCSLDKKSPADTRWGRGGG</sequence>
<feature type="region of interest" description="Disordered" evidence="1">
    <location>
        <begin position="213"/>
        <end position="257"/>
    </location>
</feature>
<protein>
    <submittedName>
        <fullName evidence="2">Uncharacterized protein</fullName>
    </submittedName>
</protein>
<evidence type="ECO:0000256" key="1">
    <source>
        <dbReference type="SAM" id="MobiDB-lite"/>
    </source>
</evidence>
<feature type="region of interest" description="Disordered" evidence="1">
    <location>
        <begin position="285"/>
        <end position="321"/>
    </location>
</feature>
<evidence type="ECO:0000313" key="2">
    <source>
        <dbReference type="EMBL" id="CAK0892000.1"/>
    </source>
</evidence>
<dbReference type="EMBL" id="CAUYUJ010019547">
    <property type="protein sequence ID" value="CAK0892000.1"/>
    <property type="molecule type" value="Genomic_DNA"/>
</dbReference>